<feature type="transmembrane region" description="Helical" evidence="6">
    <location>
        <begin position="373"/>
        <end position="396"/>
    </location>
</feature>
<evidence type="ECO:0000259" key="7">
    <source>
        <dbReference type="PROSITE" id="PS50850"/>
    </source>
</evidence>
<evidence type="ECO:0000256" key="2">
    <source>
        <dbReference type="ARBA" id="ARBA00022448"/>
    </source>
</evidence>
<feature type="transmembrane region" description="Helical" evidence="6">
    <location>
        <begin position="274"/>
        <end position="297"/>
    </location>
</feature>
<comment type="caution">
    <text evidence="8">The sequence shown here is derived from an EMBL/GenBank/DDBJ whole genome shotgun (WGS) entry which is preliminary data.</text>
</comment>
<sequence>MTTVDVADDAVPPTAFRKTKWSVVWLLTLTIFSALTVGGLLAPIQEAVKLDLGLSDFQLAMIVGSATAIPAAILSLPIAWMVDHHTRTRLLIILASFWVVGTIGTAFAQDFYSLFAARLIAGVGAATAFPVLVSILADVCMPERRGRSMLLISIGAWAGVAAAFAIGGTLFGWLEANPTALVPDMPPWREVHLIVGIGAALLVLPLFLIREPARHEVEQANPPMKVALKSFWKRRAFLGWLYVGNFAGGFAEGAAALWIGSVLVRQYDQSPGEFGGWVGLVILASGVVGSIIGGFTADASQKLKMRGAILLPALIATALSIPASAYPIMPNVTLFAWVLFALLLGGTIVNLVNSAAIAVLLPNEERATSLAALAIIAKIVGGPVTAAVVAWMTLLFKGPMGLGLTLTWLGVVTGVISLIGYFLAMRYAPPPAAQVLPDAAVETA</sequence>
<keyword evidence="5 6" id="KW-0472">Membrane</keyword>
<feature type="transmembrane region" description="Helical" evidence="6">
    <location>
        <begin position="90"/>
        <end position="109"/>
    </location>
</feature>
<keyword evidence="9" id="KW-1185">Reference proteome</keyword>
<dbReference type="Gene3D" id="1.20.1250.20">
    <property type="entry name" value="MFS general substrate transporter like domains"/>
    <property type="match status" value="1"/>
</dbReference>
<dbReference type="InterPro" id="IPR044770">
    <property type="entry name" value="MFS_spinster-like"/>
</dbReference>
<keyword evidence="4 6" id="KW-1133">Transmembrane helix</keyword>
<keyword evidence="2" id="KW-0813">Transport</keyword>
<feature type="transmembrane region" description="Helical" evidence="6">
    <location>
        <begin position="57"/>
        <end position="78"/>
    </location>
</feature>
<evidence type="ECO:0000256" key="3">
    <source>
        <dbReference type="ARBA" id="ARBA00022692"/>
    </source>
</evidence>
<feature type="transmembrane region" description="Helical" evidence="6">
    <location>
        <begin position="149"/>
        <end position="171"/>
    </location>
</feature>
<evidence type="ECO:0000256" key="4">
    <source>
        <dbReference type="ARBA" id="ARBA00022989"/>
    </source>
</evidence>
<dbReference type="EMBL" id="JBHSLF010000020">
    <property type="protein sequence ID" value="MFC5344403.1"/>
    <property type="molecule type" value="Genomic_DNA"/>
</dbReference>
<feature type="transmembrane region" description="Helical" evidence="6">
    <location>
        <begin position="309"/>
        <end position="328"/>
    </location>
</feature>
<keyword evidence="3 6" id="KW-0812">Transmembrane</keyword>
<evidence type="ECO:0000313" key="8">
    <source>
        <dbReference type="EMBL" id="MFC5344403.1"/>
    </source>
</evidence>
<feature type="transmembrane region" description="Helical" evidence="6">
    <location>
        <begin position="402"/>
        <end position="424"/>
    </location>
</feature>
<organism evidence="8 9">
    <name type="scientific">Brevundimonas staleyi</name>
    <dbReference type="NCBI Taxonomy" id="74326"/>
    <lineage>
        <taxon>Bacteria</taxon>
        <taxon>Pseudomonadati</taxon>
        <taxon>Pseudomonadota</taxon>
        <taxon>Alphaproteobacteria</taxon>
        <taxon>Caulobacterales</taxon>
        <taxon>Caulobacteraceae</taxon>
        <taxon>Brevundimonas</taxon>
    </lineage>
</organism>
<comment type="subcellular location">
    <subcellularLocation>
        <location evidence="1">Membrane</location>
        <topology evidence="1">Multi-pass membrane protein</topology>
    </subcellularLocation>
</comment>
<gene>
    <name evidence="8" type="ORF">ACFPIE_10780</name>
</gene>
<evidence type="ECO:0000313" key="9">
    <source>
        <dbReference type="Proteomes" id="UP001596152"/>
    </source>
</evidence>
<dbReference type="PROSITE" id="PS50850">
    <property type="entry name" value="MFS"/>
    <property type="match status" value="1"/>
</dbReference>
<dbReference type="InterPro" id="IPR036259">
    <property type="entry name" value="MFS_trans_sf"/>
</dbReference>
<feature type="transmembrane region" description="Helical" evidence="6">
    <location>
        <begin position="115"/>
        <end position="137"/>
    </location>
</feature>
<dbReference type="InterPro" id="IPR011701">
    <property type="entry name" value="MFS"/>
</dbReference>
<feature type="domain" description="Major facilitator superfamily (MFS) profile" evidence="7">
    <location>
        <begin position="22"/>
        <end position="432"/>
    </location>
</feature>
<dbReference type="PANTHER" id="PTHR23505:SF79">
    <property type="entry name" value="PROTEIN SPINSTER"/>
    <property type="match status" value="1"/>
</dbReference>
<dbReference type="SUPFAM" id="SSF103473">
    <property type="entry name" value="MFS general substrate transporter"/>
    <property type="match status" value="1"/>
</dbReference>
<name>A0ABW0FTP0_9CAUL</name>
<accession>A0ABW0FTP0</accession>
<dbReference type="Proteomes" id="UP001596152">
    <property type="component" value="Unassembled WGS sequence"/>
</dbReference>
<dbReference type="Pfam" id="PF07690">
    <property type="entry name" value="MFS_1"/>
    <property type="match status" value="1"/>
</dbReference>
<feature type="transmembrane region" description="Helical" evidence="6">
    <location>
        <begin position="191"/>
        <end position="209"/>
    </location>
</feature>
<evidence type="ECO:0000256" key="1">
    <source>
        <dbReference type="ARBA" id="ARBA00004141"/>
    </source>
</evidence>
<evidence type="ECO:0000256" key="5">
    <source>
        <dbReference type="ARBA" id="ARBA00023136"/>
    </source>
</evidence>
<proteinExistence type="predicted"/>
<reference evidence="9" key="1">
    <citation type="journal article" date="2019" name="Int. J. Syst. Evol. Microbiol.">
        <title>The Global Catalogue of Microorganisms (GCM) 10K type strain sequencing project: providing services to taxonomists for standard genome sequencing and annotation.</title>
        <authorList>
            <consortium name="The Broad Institute Genomics Platform"/>
            <consortium name="The Broad Institute Genome Sequencing Center for Infectious Disease"/>
            <person name="Wu L."/>
            <person name="Ma J."/>
        </authorList>
    </citation>
    <scope>NUCLEOTIDE SEQUENCE [LARGE SCALE GENOMIC DNA]</scope>
    <source>
        <strain evidence="9">JCM 12125</strain>
    </source>
</reference>
<feature type="transmembrane region" description="Helical" evidence="6">
    <location>
        <begin position="23"/>
        <end position="45"/>
    </location>
</feature>
<feature type="transmembrane region" description="Helical" evidence="6">
    <location>
        <begin position="334"/>
        <end position="361"/>
    </location>
</feature>
<dbReference type="InterPro" id="IPR020846">
    <property type="entry name" value="MFS_dom"/>
</dbReference>
<evidence type="ECO:0000256" key="6">
    <source>
        <dbReference type="SAM" id="Phobius"/>
    </source>
</evidence>
<dbReference type="RefSeq" id="WP_374037034.1">
    <property type="nucleotide sequence ID" value="NZ_CP169082.1"/>
</dbReference>
<protein>
    <submittedName>
        <fullName evidence="8">MFS transporter</fullName>
    </submittedName>
</protein>
<feature type="transmembrane region" description="Helical" evidence="6">
    <location>
        <begin position="237"/>
        <end position="259"/>
    </location>
</feature>
<dbReference type="PANTHER" id="PTHR23505">
    <property type="entry name" value="SPINSTER"/>
    <property type="match status" value="1"/>
</dbReference>